<organism evidence="2 3">
    <name type="scientific">Lasiosphaeria hispida</name>
    <dbReference type="NCBI Taxonomy" id="260671"/>
    <lineage>
        <taxon>Eukaryota</taxon>
        <taxon>Fungi</taxon>
        <taxon>Dikarya</taxon>
        <taxon>Ascomycota</taxon>
        <taxon>Pezizomycotina</taxon>
        <taxon>Sordariomycetes</taxon>
        <taxon>Sordariomycetidae</taxon>
        <taxon>Sordariales</taxon>
        <taxon>Lasiosphaeriaceae</taxon>
        <taxon>Lasiosphaeria</taxon>
    </lineage>
</organism>
<protein>
    <submittedName>
        <fullName evidence="2">Uncharacterized protein</fullName>
    </submittedName>
</protein>
<proteinExistence type="predicted"/>
<feature type="compositionally biased region" description="Low complexity" evidence="1">
    <location>
        <begin position="85"/>
        <end position="106"/>
    </location>
</feature>
<evidence type="ECO:0000313" key="3">
    <source>
        <dbReference type="Proteomes" id="UP001275084"/>
    </source>
</evidence>
<keyword evidence="3" id="KW-1185">Reference proteome</keyword>
<reference evidence="2" key="2">
    <citation type="submission" date="2023-06" db="EMBL/GenBank/DDBJ databases">
        <authorList>
            <consortium name="Lawrence Berkeley National Laboratory"/>
            <person name="Haridas S."/>
            <person name="Hensen N."/>
            <person name="Bonometti L."/>
            <person name="Westerberg I."/>
            <person name="Brannstrom I.O."/>
            <person name="Guillou S."/>
            <person name="Cros-Aarteil S."/>
            <person name="Calhoun S."/>
            <person name="Kuo A."/>
            <person name="Mondo S."/>
            <person name="Pangilinan J."/>
            <person name="Riley R."/>
            <person name="Labutti K."/>
            <person name="Andreopoulos B."/>
            <person name="Lipzen A."/>
            <person name="Chen C."/>
            <person name="Yanf M."/>
            <person name="Daum C."/>
            <person name="Ng V."/>
            <person name="Clum A."/>
            <person name="Steindorff A."/>
            <person name="Ohm R."/>
            <person name="Martin F."/>
            <person name="Silar P."/>
            <person name="Natvig D."/>
            <person name="Lalanne C."/>
            <person name="Gautier V."/>
            <person name="Ament-Velasquez S.L."/>
            <person name="Kruys A."/>
            <person name="Hutchinson M.I."/>
            <person name="Powell A.J."/>
            <person name="Barry K."/>
            <person name="Miller A.N."/>
            <person name="Grigoriev I.V."/>
            <person name="Debuchy R."/>
            <person name="Gladieux P."/>
            <person name="Thoren M.H."/>
            <person name="Johannesson H."/>
        </authorList>
    </citation>
    <scope>NUCLEOTIDE SEQUENCE</scope>
    <source>
        <strain evidence="2">CBS 955.72</strain>
    </source>
</reference>
<gene>
    <name evidence="2" type="ORF">B0T25DRAFT_563268</name>
</gene>
<dbReference type="EMBL" id="JAUIQD010000001">
    <property type="protein sequence ID" value="KAK3364242.1"/>
    <property type="molecule type" value="Genomic_DNA"/>
</dbReference>
<sequence length="117" mass="12906">MVRYTNKPEKAVIHLMVVDDMPAKAIAKEVDIGIHQARRYRAKYKLSTSTSASSATRLATGSGQPWLAQYSQARTSNYSRRHHTSTTTRTAAASTTTSKTPSARKTINGQDVKAPRR</sequence>
<name>A0AAJ0HX06_9PEZI</name>
<evidence type="ECO:0000313" key="2">
    <source>
        <dbReference type="EMBL" id="KAK3364242.1"/>
    </source>
</evidence>
<dbReference type="AlphaFoldDB" id="A0AAJ0HX06"/>
<reference evidence="2" key="1">
    <citation type="journal article" date="2023" name="Mol. Phylogenet. Evol.">
        <title>Genome-scale phylogeny and comparative genomics of the fungal order Sordariales.</title>
        <authorList>
            <person name="Hensen N."/>
            <person name="Bonometti L."/>
            <person name="Westerberg I."/>
            <person name="Brannstrom I.O."/>
            <person name="Guillou S."/>
            <person name="Cros-Aarteil S."/>
            <person name="Calhoun S."/>
            <person name="Haridas S."/>
            <person name="Kuo A."/>
            <person name="Mondo S."/>
            <person name="Pangilinan J."/>
            <person name="Riley R."/>
            <person name="LaButti K."/>
            <person name="Andreopoulos B."/>
            <person name="Lipzen A."/>
            <person name="Chen C."/>
            <person name="Yan M."/>
            <person name="Daum C."/>
            <person name="Ng V."/>
            <person name="Clum A."/>
            <person name="Steindorff A."/>
            <person name="Ohm R.A."/>
            <person name="Martin F."/>
            <person name="Silar P."/>
            <person name="Natvig D.O."/>
            <person name="Lalanne C."/>
            <person name="Gautier V."/>
            <person name="Ament-Velasquez S.L."/>
            <person name="Kruys A."/>
            <person name="Hutchinson M.I."/>
            <person name="Powell A.J."/>
            <person name="Barry K."/>
            <person name="Miller A.N."/>
            <person name="Grigoriev I.V."/>
            <person name="Debuchy R."/>
            <person name="Gladieux P."/>
            <person name="Hiltunen Thoren M."/>
            <person name="Johannesson H."/>
        </authorList>
    </citation>
    <scope>NUCLEOTIDE SEQUENCE</scope>
    <source>
        <strain evidence="2">CBS 955.72</strain>
    </source>
</reference>
<dbReference type="Proteomes" id="UP001275084">
    <property type="component" value="Unassembled WGS sequence"/>
</dbReference>
<comment type="caution">
    <text evidence="2">The sequence shown here is derived from an EMBL/GenBank/DDBJ whole genome shotgun (WGS) entry which is preliminary data.</text>
</comment>
<feature type="region of interest" description="Disordered" evidence="1">
    <location>
        <begin position="73"/>
        <end position="117"/>
    </location>
</feature>
<evidence type="ECO:0000256" key="1">
    <source>
        <dbReference type="SAM" id="MobiDB-lite"/>
    </source>
</evidence>
<accession>A0AAJ0HX06</accession>